<feature type="compositionally biased region" description="Basic residues" evidence="1">
    <location>
        <begin position="204"/>
        <end position="214"/>
    </location>
</feature>
<organism evidence="3 4">
    <name type="scientific">Calocera viscosa (strain TUFC12733)</name>
    <dbReference type="NCBI Taxonomy" id="1330018"/>
    <lineage>
        <taxon>Eukaryota</taxon>
        <taxon>Fungi</taxon>
        <taxon>Dikarya</taxon>
        <taxon>Basidiomycota</taxon>
        <taxon>Agaricomycotina</taxon>
        <taxon>Dacrymycetes</taxon>
        <taxon>Dacrymycetales</taxon>
        <taxon>Dacrymycetaceae</taxon>
        <taxon>Calocera</taxon>
    </lineage>
</organism>
<keyword evidence="2" id="KW-0812">Transmembrane</keyword>
<sequence length="227" mass="25650">MNNFRDYVDDPRLVLQHLPPPLQTAADYLPHVFRWILNYLISPTIYHFQNLGYQLTRLVHTPPSQLQAHDLLFPILSLVLIYFAVTSALRTARYALGMSFWLLKWGTILGVVAVAWAWYSGEPTARGGPSVVGQAWRFVNGEQQREWFATDPEFAWSSWVPEWVWGNGAAGGAWVEVVDGLGAENVRQAAEKWWDEQVNSKPASKGKGKGKQKGKGKEKEGKSSRVR</sequence>
<evidence type="ECO:0000313" key="4">
    <source>
        <dbReference type="Proteomes" id="UP000076738"/>
    </source>
</evidence>
<gene>
    <name evidence="3" type="ORF">CALVIDRAFT_540882</name>
</gene>
<accession>A0A167IG28</accession>
<feature type="region of interest" description="Disordered" evidence="1">
    <location>
        <begin position="192"/>
        <end position="227"/>
    </location>
</feature>
<keyword evidence="2" id="KW-1133">Transmembrane helix</keyword>
<name>A0A167IG28_CALVF</name>
<evidence type="ECO:0000256" key="1">
    <source>
        <dbReference type="SAM" id="MobiDB-lite"/>
    </source>
</evidence>
<evidence type="ECO:0000313" key="3">
    <source>
        <dbReference type="EMBL" id="KZO92613.1"/>
    </source>
</evidence>
<keyword evidence="2" id="KW-0472">Membrane</keyword>
<protein>
    <submittedName>
        <fullName evidence="3">Uncharacterized protein</fullName>
    </submittedName>
</protein>
<proteinExistence type="predicted"/>
<feature type="transmembrane region" description="Helical" evidence="2">
    <location>
        <begin position="71"/>
        <end position="89"/>
    </location>
</feature>
<dbReference type="Proteomes" id="UP000076738">
    <property type="component" value="Unassembled WGS sequence"/>
</dbReference>
<dbReference type="AlphaFoldDB" id="A0A167IG28"/>
<dbReference type="OrthoDB" id="2502792at2759"/>
<feature type="transmembrane region" description="Helical" evidence="2">
    <location>
        <begin position="101"/>
        <end position="119"/>
    </location>
</feature>
<feature type="compositionally biased region" description="Basic and acidic residues" evidence="1">
    <location>
        <begin position="215"/>
        <end position="227"/>
    </location>
</feature>
<evidence type="ECO:0000256" key="2">
    <source>
        <dbReference type="SAM" id="Phobius"/>
    </source>
</evidence>
<keyword evidence="4" id="KW-1185">Reference proteome</keyword>
<reference evidence="3 4" key="1">
    <citation type="journal article" date="2016" name="Mol. Biol. Evol.">
        <title>Comparative Genomics of Early-Diverging Mushroom-Forming Fungi Provides Insights into the Origins of Lignocellulose Decay Capabilities.</title>
        <authorList>
            <person name="Nagy L.G."/>
            <person name="Riley R."/>
            <person name="Tritt A."/>
            <person name="Adam C."/>
            <person name="Daum C."/>
            <person name="Floudas D."/>
            <person name="Sun H."/>
            <person name="Yadav J.S."/>
            <person name="Pangilinan J."/>
            <person name="Larsson K.H."/>
            <person name="Matsuura K."/>
            <person name="Barry K."/>
            <person name="Labutti K."/>
            <person name="Kuo R."/>
            <person name="Ohm R.A."/>
            <person name="Bhattacharya S.S."/>
            <person name="Shirouzu T."/>
            <person name="Yoshinaga Y."/>
            <person name="Martin F.M."/>
            <person name="Grigoriev I.V."/>
            <person name="Hibbett D.S."/>
        </authorList>
    </citation>
    <scope>NUCLEOTIDE SEQUENCE [LARGE SCALE GENOMIC DNA]</scope>
    <source>
        <strain evidence="3 4">TUFC12733</strain>
    </source>
</reference>
<dbReference type="EMBL" id="KV417309">
    <property type="protein sequence ID" value="KZO92613.1"/>
    <property type="molecule type" value="Genomic_DNA"/>
</dbReference>